<sequence>MNRSVVLMHHNDEVKELERSTRGVFGAIVRLRIDITLHCFTLKQFALFTVIILNFYLLFSLSRPRVRRSLSL</sequence>
<keyword evidence="3" id="KW-1185">Reference proteome</keyword>
<reference evidence="2 3" key="1">
    <citation type="submission" date="2023-08" db="EMBL/GenBank/DDBJ databases">
        <title>A Necator americanus chromosomal reference genome.</title>
        <authorList>
            <person name="Ilik V."/>
            <person name="Petrzelkova K.J."/>
            <person name="Pardy F."/>
            <person name="Fuh T."/>
            <person name="Niatou-Singa F.S."/>
            <person name="Gouil Q."/>
            <person name="Baker L."/>
            <person name="Ritchie M.E."/>
            <person name="Jex A.R."/>
            <person name="Gazzola D."/>
            <person name="Li H."/>
            <person name="Toshio Fujiwara R."/>
            <person name="Zhan B."/>
            <person name="Aroian R.V."/>
            <person name="Pafco B."/>
            <person name="Schwarz E.M."/>
        </authorList>
    </citation>
    <scope>NUCLEOTIDE SEQUENCE [LARGE SCALE GENOMIC DNA]</scope>
    <source>
        <strain evidence="2 3">Aroian</strain>
        <tissue evidence="2">Whole animal</tissue>
    </source>
</reference>
<keyword evidence="1" id="KW-1133">Transmembrane helix</keyword>
<feature type="transmembrane region" description="Helical" evidence="1">
    <location>
        <begin position="35"/>
        <end position="59"/>
    </location>
</feature>
<gene>
    <name evidence="2" type="primary">Necator_chrIV.g16897</name>
    <name evidence="2" type="ORF">RB195_003599</name>
</gene>
<protein>
    <submittedName>
        <fullName evidence="2">Uncharacterized protein</fullName>
    </submittedName>
</protein>
<evidence type="ECO:0000313" key="3">
    <source>
        <dbReference type="Proteomes" id="UP001303046"/>
    </source>
</evidence>
<proteinExistence type="predicted"/>
<evidence type="ECO:0000256" key="1">
    <source>
        <dbReference type="SAM" id="Phobius"/>
    </source>
</evidence>
<comment type="caution">
    <text evidence="2">The sequence shown here is derived from an EMBL/GenBank/DDBJ whole genome shotgun (WGS) entry which is preliminary data.</text>
</comment>
<accession>A0ABR1DS15</accession>
<dbReference type="Proteomes" id="UP001303046">
    <property type="component" value="Unassembled WGS sequence"/>
</dbReference>
<name>A0ABR1DS15_NECAM</name>
<dbReference type="EMBL" id="JAVFWL010000004">
    <property type="protein sequence ID" value="KAK6752276.1"/>
    <property type="molecule type" value="Genomic_DNA"/>
</dbReference>
<keyword evidence="1" id="KW-0812">Transmembrane</keyword>
<evidence type="ECO:0000313" key="2">
    <source>
        <dbReference type="EMBL" id="KAK6752276.1"/>
    </source>
</evidence>
<keyword evidence="1" id="KW-0472">Membrane</keyword>
<organism evidence="2 3">
    <name type="scientific">Necator americanus</name>
    <name type="common">Human hookworm</name>
    <dbReference type="NCBI Taxonomy" id="51031"/>
    <lineage>
        <taxon>Eukaryota</taxon>
        <taxon>Metazoa</taxon>
        <taxon>Ecdysozoa</taxon>
        <taxon>Nematoda</taxon>
        <taxon>Chromadorea</taxon>
        <taxon>Rhabditida</taxon>
        <taxon>Rhabditina</taxon>
        <taxon>Rhabditomorpha</taxon>
        <taxon>Strongyloidea</taxon>
        <taxon>Ancylostomatidae</taxon>
        <taxon>Bunostominae</taxon>
        <taxon>Necator</taxon>
    </lineage>
</organism>